<dbReference type="InterPro" id="IPR023614">
    <property type="entry name" value="Porin_dom_sf"/>
</dbReference>
<name>A0A6I4TA70_9SPHN</name>
<evidence type="ECO:0000313" key="2">
    <source>
        <dbReference type="EMBL" id="MXO66770.1"/>
    </source>
</evidence>
<dbReference type="OrthoDB" id="9807854at2"/>
<feature type="region of interest" description="Disordered" evidence="1">
    <location>
        <begin position="1"/>
        <end position="58"/>
    </location>
</feature>
<keyword evidence="3" id="KW-1185">Reference proteome</keyword>
<accession>A0A6I4TA70</accession>
<dbReference type="SUPFAM" id="SSF56935">
    <property type="entry name" value="Porins"/>
    <property type="match status" value="1"/>
</dbReference>
<organism evidence="2 3">
    <name type="scientific">Altericroceibacterium endophyticum</name>
    <dbReference type="NCBI Taxonomy" id="1808508"/>
    <lineage>
        <taxon>Bacteria</taxon>
        <taxon>Pseudomonadati</taxon>
        <taxon>Pseudomonadota</taxon>
        <taxon>Alphaproteobacteria</taxon>
        <taxon>Sphingomonadales</taxon>
        <taxon>Erythrobacteraceae</taxon>
        <taxon>Altericroceibacterium</taxon>
    </lineage>
</organism>
<evidence type="ECO:0000313" key="3">
    <source>
        <dbReference type="Proteomes" id="UP000438476"/>
    </source>
</evidence>
<comment type="caution">
    <text evidence="2">The sequence shown here is derived from an EMBL/GenBank/DDBJ whole genome shotgun (WGS) entry which is preliminary data.</text>
</comment>
<sequence>MAPAQAQDSGNDAMRAELDRMRAQMNAMAGRIAELEERLEDEQASAPEHSLPSNAVPANASASTSAAVSAESAAARTSAAAPVATLQRDDGWSFKPFGRLQVDAGSVSAPKGIDEEGLGFSSEIRRVRMGMKGDAPGGFGYKVEVDFAGLDVQLADAVLTYEDGDLTVSAGHHNTFQGLEELSSSLHTSFVERAAFTDAFGFERRVGLSAQYTPGPFVLQAGIFTDNVDDLADDADNSWSVDGRMVFSPRLDNIQLHLGGSFHYREFNDSAATIRYRQRPFIHTTDVRFLDTGSFSATGETGYGLEGAVIAGAFHMAAETYWQRVARPGALADPNFFGGYIETGLFLTPGDHRGYKGGRFDRVKPAHPVGEGGLGAVQINLRYDYLDLDDSGINGGIQNGYEASLIWALTDFTRLMANYGRMEYDRAPLPAAGDQSYGVDTFAVRAQVDF</sequence>
<evidence type="ECO:0000256" key="1">
    <source>
        <dbReference type="SAM" id="MobiDB-lite"/>
    </source>
</evidence>
<protein>
    <recommendedName>
        <fullName evidence="4">Porin</fullName>
    </recommendedName>
</protein>
<dbReference type="EMBL" id="WTYT01000006">
    <property type="protein sequence ID" value="MXO66770.1"/>
    <property type="molecule type" value="Genomic_DNA"/>
</dbReference>
<dbReference type="Pfam" id="PF07396">
    <property type="entry name" value="Porin_O_P"/>
    <property type="match status" value="1"/>
</dbReference>
<evidence type="ECO:0008006" key="4">
    <source>
        <dbReference type="Google" id="ProtNLM"/>
    </source>
</evidence>
<dbReference type="Gene3D" id="2.40.160.10">
    <property type="entry name" value="Porin"/>
    <property type="match status" value="1"/>
</dbReference>
<dbReference type="InterPro" id="IPR010870">
    <property type="entry name" value="Porin_O/P"/>
</dbReference>
<dbReference type="Proteomes" id="UP000438476">
    <property type="component" value="Unassembled WGS sequence"/>
</dbReference>
<dbReference type="AlphaFoldDB" id="A0A6I4TA70"/>
<gene>
    <name evidence="2" type="ORF">GRI91_13470</name>
</gene>
<reference evidence="2 3" key="1">
    <citation type="submission" date="2019-12" db="EMBL/GenBank/DDBJ databases">
        <title>Genomic-based taxomic classification of the family Erythrobacteraceae.</title>
        <authorList>
            <person name="Xu L."/>
        </authorList>
    </citation>
    <scope>NUCLEOTIDE SEQUENCE [LARGE SCALE GENOMIC DNA]</scope>
    <source>
        <strain evidence="2 3">LMG 29518</strain>
    </source>
</reference>
<feature type="compositionally biased region" description="Polar residues" evidence="1">
    <location>
        <begin position="1"/>
        <end position="10"/>
    </location>
</feature>
<proteinExistence type="predicted"/>